<dbReference type="Proteomes" id="UP000233387">
    <property type="component" value="Unassembled WGS sequence"/>
</dbReference>
<dbReference type="RefSeq" id="WP_101359456.1">
    <property type="nucleotide sequence ID" value="NZ_NKXO01000039.1"/>
</dbReference>
<dbReference type="SMART" id="SM00086">
    <property type="entry name" value="PAC"/>
    <property type="match status" value="1"/>
</dbReference>
<dbReference type="Pfam" id="PF13188">
    <property type="entry name" value="PAS_8"/>
    <property type="match status" value="1"/>
</dbReference>
<protein>
    <submittedName>
        <fullName evidence="4">PAS domain S-box protein</fullName>
    </submittedName>
</protein>
<dbReference type="SMART" id="SM00091">
    <property type="entry name" value="PAS"/>
    <property type="match status" value="2"/>
</dbReference>
<dbReference type="NCBIfam" id="TIGR00229">
    <property type="entry name" value="sensory_box"/>
    <property type="match status" value="1"/>
</dbReference>
<evidence type="ECO:0000256" key="1">
    <source>
        <dbReference type="SAM" id="Coils"/>
    </source>
</evidence>
<dbReference type="PROSITE" id="PS50112">
    <property type="entry name" value="PAS"/>
    <property type="match status" value="1"/>
</dbReference>
<evidence type="ECO:0000313" key="4">
    <source>
        <dbReference type="EMBL" id="PKQ67028.1"/>
    </source>
</evidence>
<gene>
    <name evidence="4" type="ORF">Rain11_2191</name>
</gene>
<keyword evidence="1" id="KW-0175">Coiled coil</keyword>
<dbReference type="Pfam" id="PF08447">
    <property type="entry name" value="PAS_3"/>
    <property type="match status" value="1"/>
</dbReference>
<proteinExistence type="predicted"/>
<evidence type="ECO:0000313" key="5">
    <source>
        <dbReference type="Proteomes" id="UP000233387"/>
    </source>
</evidence>
<dbReference type="PANTHER" id="PTHR44757">
    <property type="entry name" value="DIGUANYLATE CYCLASE DGCP"/>
    <property type="match status" value="1"/>
</dbReference>
<dbReference type="SUPFAM" id="SSF55785">
    <property type="entry name" value="PYP-like sensor domain (PAS domain)"/>
    <property type="match status" value="2"/>
</dbReference>
<dbReference type="Gene3D" id="3.30.450.20">
    <property type="entry name" value="PAS domain"/>
    <property type="match status" value="2"/>
</dbReference>
<dbReference type="EMBL" id="NKXO01000039">
    <property type="protein sequence ID" value="PKQ67028.1"/>
    <property type="molecule type" value="Genomic_DNA"/>
</dbReference>
<accession>A0A2N3I9U0</accession>
<dbReference type="PANTHER" id="PTHR44757:SF2">
    <property type="entry name" value="BIOFILM ARCHITECTURE MAINTENANCE PROTEIN MBAA"/>
    <property type="match status" value="1"/>
</dbReference>
<dbReference type="InterPro" id="IPR001610">
    <property type="entry name" value="PAC"/>
</dbReference>
<name>A0A2N3I9U0_9BACT</name>
<organism evidence="4 5">
    <name type="scientific">Raineya orbicola</name>
    <dbReference type="NCBI Taxonomy" id="2016530"/>
    <lineage>
        <taxon>Bacteria</taxon>
        <taxon>Pseudomonadati</taxon>
        <taxon>Bacteroidota</taxon>
        <taxon>Cytophagia</taxon>
        <taxon>Cytophagales</taxon>
        <taxon>Raineyaceae</taxon>
        <taxon>Raineya</taxon>
    </lineage>
</organism>
<evidence type="ECO:0000259" key="3">
    <source>
        <dbReference type="PROSITE" id="PS50113"/>
    </source>
</evidence>
<dbReference type="InterPro" id="IPR052155">
    <property type="entry name" value="Biofilm_reg_signaling"/>
</dbReference>
<dbReference type="InterPro" id="IPR035965">
    <property type="entry name" value="PAS-like_dom_sf"/>
</dbReference>
<reference evidence="4 5" key="1">
    <citation type="submission" date="2017-06" db="EMBL/GenBank/DDBJ databases">
        <title>Raineya orbicola gen. nov., sp. nov. a slightly thermophilic bacterium of the phylum Bacteroidetes and the description of Raineyaceae fam. nov.</title>
        <authorList>
            <person name="Albuquerque L."/>
            <person name="Polonia A.R.M."/>
            <person name="Barroso C."/>
            <person name="Froufe H.J.C."/>
            <person name="Lage O."/>
            <person name="Lobo-Da-Cunha A."/>
            <person name="Egas C."/>
            <person name="Da Costa M.S."/>
        </authorList>
    </citation>
    <scope>NUCLEOTIDE SEQUENCE [LARGE SCALE GENOMIC DNA]</scope>
    <source>
        <strain evidence="4 5">SPSPC-11</strain>
    </source>
</reference>
<feature type="domain" description="PAS" evidence="2">
    <location>
        <begin position="158"/>
        <end position="209"/>
    </location>
</feature>
<dbReference type="InterPro" id="IPR000014">
    <property type="entry name" value="PAS"/>
</dbReference>
<dbReference type="AlphaFoldDB" id="A0A2N3I9U0"/>
<dbReference type="OrthoDB" id="9124519at2"/>
<comment type="caution">
    <text evidence="4">The sequence shown here is derived from an EMBL/GenBank/DDBJ whole genome shotgun (WGS) entry which is preliminary data.</text>
</comment>
<sequence length="264" mass="29913">MNAFTTPQAAKDIFENIHQPIVITTGEEKIIYANPAALQLFSATSVDLRNTSLSQYVILPFKSETNTNVVSIKKLDGQKALAEMIESTFEYEKGKFYKVFLLKEMQANYQSTEEKMKLLLKTIHKDIARREEEIDRLSAEIEARTNLLNAAAIVSETDKFGTITFVNDTFCKISKYSREELIGKPHNIVRHPDMPKEVYKNLWDTIKAGKIFQGIVKNRAKDGTPYWVIATIGGVLDSEGKPYKYIGVRVDITDLVKSGMEVHI</sequence>
<dbReference type="PROSITE" id="PS50113">
    <property type="entry name" value="PAC"/>
    <property type="match status" value="1"/>
</dbReference>
<dbReference type="InterPro" id="IPR013655">
    <property type="entry name" value="PAS_fold_3"/>
</dbReference>
<dbReference type="CDD" id="cd00130">
    <property type="entry name" value="PAS"/>
    <property type="match status" value="2"/>
</dbReference>
<keyword evidence="5" id="KW-1185">Reference proteome</keyword>
<feature type="domain" description="PAC" evidence="3">
    <location>
        <begin position="210"/>
        <end position="264"/>
    </location>
</feature>
<evidence type="ECO:0000259" key="2">
    <source>
        <dbReference type="PROSITE" id="PS50112"/>
    </source>
</evidence>
<feature type="coiled-coil region" evidence="1">
    <location>
        <begin position="102"/>
        <end position="147"/>
    </location>
</feature>
<dbReference type="InterPro" id="IPR000700">
    <property type="entry name" value="PAS-assoc_C"/>
</dbReference>